<dbReference type="PANTHER" id="PTHR33119:SF1">
    <property type="entry name" value="FE2OG DIOXYGENASE DOMAIN-CONTAINING PROTEIN"/>
    <property type="match status" value="1"/>
</dbReference>
<organism evidence="2 3">
    <name type="scientific">Powellomyces hirtus</name>
    <dbReference type="NCBI Taxonomy" id="109895"/>
    <lineage>
        <taxon>Eukaryota</taxon>
        <taxon>Fungi</taxon>
        <taxon>Fungi incertae sedis</taxon>
        <taxon>Chytridiomycota</taxon>
        <taxon>Chytridiomycota incertae sedis</taxon>
        <taxon>Chytridiomycetes</taxon>
        <taxon>Spizellomycetales</taxon>
        <taxon>Powellomycetaceae</taxon>
        <taxon>Powellomyces</taxon>
    </lineage>
</organism>
<dbReference type="PANTHER" id="PTHR33119">
    <property type="entry name" value="IFI3P"/>
    <property type="match status" value="1"/>
</dbReference>
<dbReference type="InterPro" id="IPR049192">
    <property type="entry name" value="DUF4246_C"/>
</dbReference>
<dbReference type="EMBL" id="QEAQ01000137">
    <property type="protein sequence ID" value="TPX54808.1"/>
    <property type="molecule type" value="Genomic_DNA"/>
</dbReference>
<keyword evidence="3" id="KW-1185">Reference proteome</keyword>
<dbReference type="Pfam" id="PF14033">
    <property type="entry name" value="DUF4246"/>
    <property type="match status" value="1"/>
</dbReference>
<proteinExistence type="predicted"/>
<dbReference type="Proteomes" id="UP000318582">
    <property type="component" value="Unassembled WGS sequence"/>
</dbReference>
<dbReference type="STRING" id="109895.A0A507DV31"/>
<evidence type="ECO:0000313" key="2">
    <source>
        <dbReference type="EMBL" id="TPX54808.1"/>
    </source>
</evidence>
<evidence type="ECO:0000259" key="1">
    <source>
        <dbReference type="Pfam" id="PF14033"/>
    </source>
</evidence>
<protein>
    <recommendedName>
        <fullName evidence="1">DUF4246 domain-containing protein</fullName>
    </recommendedName>
</protein>
<evidence type="ECO:0000313" key="3">
    <source>
        <dbReference type="Proteomes" id="UP000318582"/>
    </source>
</evidence>
<dbReference type="AlphaFoldDB" id="A0A507DV31"/>
<comment type="caution">
    <text evidence="2">The sequence shown here is derived from an EMBL/GenBank/DDBJ whole genome shotgun (WGS) entry which is preliminary data.</text>
</comment>
<reference evidence="2 3" key="1">
    <citation type="journal article" date="2019" name="Sci. Rep.">
        <title>Comparative genomics of chytrid fungi reveal insights into the obligate biotrophic and pathogenic lifestyle of Synchytrium endobioticum.</title>
        <authorList>
            <person name="van de Vossenberg B.T.L.H."/>
            <person name="Warris S."/>
            <person name="Nguyen H.D.T."/>
            <person name="van Gent-Pelzer M.P.E."/>
            <person name="Joly D.L."/>
            <person name="van de Geest H.C."/>
            <person name="Bonants P.J.M."/>
            <person name="Smith D.S."/>
            <person name="Levesque C.A."/>
            <person name="van der Lee T.A.J."/>
        </authorList>
    </citation>
    <scope>NUCLEOTIDE SEQUENCE [LARGE SCALE GENOMIC DNA]</scope>
    <source>
        <strain evidence="2 3">CBS 809.83</strain>
    </source>
</reference>
<name>A0A507DV31_9FUNG</name>
<sequence>MADTTPNVGAGIWITPPAVIALGLESLPLPKVSFRASNGPLSRLELATIYLGGLVRNKVMWSRKAIDATIVDKWRSEMRTAFAKAEGTPPAQQVDISEEGPEDVIRAFFSEEFMEFVLADCLHDARGWEALEDDIVAPSAVRGAYQADQPHNHDQVAELLELLKPLEDIPNHRKDWHPNTGNQVLDLVHPSLFCLEHGRSRILDPTVAEGLTAPADCLKHLGSGSVLPNRPEPPNKWAHIWQLPKVDQFQWLPAEFHIEDLEVTIQSYINNLHPVRHKRIYRALEKIFVGSSELLDFVVSDIANGSHRSARFRVPEHEDEGEVIHPSLPPKPSRPGGFHQFISSGSMQVIVKIATICLDPANPKYAGGTWHLEGTSDEAIVATAIHYLSLENITTSRLSFRRTFDDTEISYPQDDHRVKEIYGIVRDEPAVQYVGSVTAVSGRCIAFPNSYQHRVEPFELADPTKPGHRKIICFFLVNPQTRVTSTRDVPPQQFSWWFTEVFSDPCSRLSRFPLDIRIAIGKFVEWPMKMADAKDQRARLTESRKEHYAVRNGDFEHIVSLCEH</sequence>
<gene>
    <name evidence="2" type="ORF">PhCBS80983_g05726</name>
</gene>
<feature type="domain" description="DUF4246" evidence="1">
    <location>
        <begin position="114"/>
        <end position="499"/>
    </location>
</feature>
<accession>A0A507DV31</accession>
<dbReference type="InterPro" id="IPR025340">
    <property type="entry name" value="DUF4246"/>
</dbReference>